<feature type="transmembrane region" description="Helical" evidence="2">
    <location>
        <begin position="77"/>
        <end position="98"/>
    </location>
</feature>
<keyword evidence="5" id="KW-1185">Reference proteome</keyword>
<comment type="caution">
    <text evidence="4">The sequence shown here is derived from an EMBL/GenBank/DDBJ whole genome shotgun (WGS) entry which is preliminary data.</text>
</comment>
<dbReference type="FunCoup" id="U5D9C8">
    <property type="interactions" value="36"/>
</dbReference>
<evidence type="ECO:0000256" key="1">
    <source>
        <dbReference type="ARBA" id="ARBA00007362"/>
    </source>
</evidence>
<dbReference type="SUPFAM" id="SSF103481">
    <property type="entry name" value="Multidrug resistance efflux transporter EmrE"/>
    <property type="match status" value="2"/>
</dbReference>
<protein>
    <submittedName>
        <fullName evidence="4">Putative permease, DMT superfamily</fullName>
    </submittedName>
</protein>
<dbReference type="PATRIC" id="fig|582515.4.peg.2540"/>
<organism evidence="4 5">
    <name type="scientific">Rubidibacter lacunae KORDI 51-2</name>
    <dbReference type="NCBI Taxonomy" id="582515"/>
    <lineage>
        <taxon>Bacteria</taxon>
        <taxon>Bacillati</taxon>
        <taxon>Cyanobacteriota</taxon>
        <taxon>Cyanophyceae</taxon>
        <taxon>Oscillatoriophycideae</taxon>
        <taxon>Chroococcales</taxon>
        <taxon>Aphanothecaceae</taxon>
        <taxon>Rubidibacter</taxon>
    </lineage>
</organism>
<dbReference type="RefSeq" id="WP_022607397.1">
    <property type="nucleotide sequence ID" value="NZ_ASSJ01000053.1"/>
</dbReference>
<keyword evidence="2" id="KW-0812">Transmembrane</keyword>
<dbReference type="GO" id="GO:0016020">
    <property type="term" value="C:membrane"/>
    <property type="evidence" value="ECO:0007669"/>
    <property type="project" value="InterPro"/>
</dbReference>
<evidence type="ECO:0000256" key="2">
    <source>
        <dbReference type="SAM" id="Phobius"/>
    </source>
</evidence>
<evidence type="ECO:0000313" key="5">
    <source>
        <dbReference type="Proteomes" id="UP000016960"/>
    </source>
</evidence>
<feature type="domain" description="EamA" evidence="3">
    <location>
        <begin position="19"/>
        <end position="149"/>
    </location>
</feature>
<dbReference type="PANTHER" id="PTHR22911:SF76">
    <property type="entry name" value="EAMA DOMAIN-CONTAINING PROTEIN"/>
    <property type="match status" value="1"/>
</dbReference>
<feature type="transmembrane region" description="Helical" evidence="2">
    <location>
        <begin position="227"/>
        <end position="249"/>
    </location>
</feature>
<accession>U5D9C8</accession>
<dbReference type="InParanoid" id="U5D9C8"/>
<dbReference type="EMBL" id="ASSJ01000053">
    <property type="protein sequence ID" value="ERN41193.1"/>
    <property type="molecule type" value="Genomic_DNA"/>
</dbReference>
<reference evidence="4 5" key="1">
    <citation type="submission" date="2013-05" db="EMBL/GenBank/DDBJ databases">
        <title>Draft genome sequence of Rubidibacter lacunae KORDI 51-2.</title>
        <authorList>
            <person name="Choi D.H."/>
            <person name="Noh J.H."/>
            <person name="Kwon K.-K."/>
            <person name="Lee J.-H."/>
            <person name="Ryu J.-Y."/>
        </authorList>
    </citation>
    <scope>NUCLEOTIDE SEQUENCE [LARGE SCALE GENOMIC DNA]</scope>
    <source>
        <strain evidence="4 5">KORDI 51-2</strain>
    </source>
</reference>
<feature type="transmembrane region" description="Helical" evidence="2">
    <location>
        <begin position="282"/>
        <end position="299"/>
    </location>
</feature>
<comment type="similarity">
    <text evidence="1">Belongs to the EamA transporter family.</text>
</comment>
<feature type="transmembrane region" description="Helical" evidence="2">
    <location>
        <begin position="133"/>
        <end position="151"/>
    </location>
</feature>
<name>U5D9C8_9CHRO</name>
<evidence type="ECO:0000313" key="4">
    <source>
        <dbReference type="EMBL" id="ERN41193.1"/>
    </source>
</evidence>
<evidence type="ECO:0000259" key="3">
    <source>
        <dbReference type="Pfam" id="PF00892"/>
    </source>
</evidence>
<dbReference type="Proteomes" id="UP000016960">
    <property type="component" value="Unassembled WGS sequence"/>
</dbReference>
<feature type="transmembrane region" description="Helical" evidence="2">
    <location>
        <begin position="194"/>
        <end position="215"/>
    </location>
</feature>
<gene>
    <name evidence="4" type="ORF">KR51_00022570</name>
</gene>
<feature type="transmembrane region" description="Helical" evidence="2">
    <location>
        <begin position="12"/>
        <end position="31"/>
    </location>
</feature>
<feature type="transmembrane region" description="Helical" evidence="2">
    <location>
        <begin position="43"/>
        <end position="65"/>
    </location>
</feature>
<keyword evidence="2" id="KW-1133">Transmembrane helix</keyword>
<feature type="transmembrane region" description="Helical" evidence="2">
    <location>
        <begin position="163"/>
        <end position="182"/>
    </location>
</feature>
<sequence>MHRPSSPPATSIVVAILTLGVFAVSTAAIFIRLSMVAAANTSIGFSLFVSATRLLFAALLVLPTWSGIRQPSVTSRATRYAIAAGACLCVHFATWITSLAFTSIAASVTLVTTNPIWVALLAWAFLGEKPTRASGLGIAIAIAGGALIAYGDADSGLAGSNPLLGDLLALVGAWAASAYFLLGREAQRCGLGIGNYVAIAYSTAALLLLPLPWLFGGRYTGHPSSVYFYILAMAIVSQIGGHTSFNWAVRWISPTLVALAILFEPVGSSLLGFVVFGEVPAPAVLFGAIVLLLGVGLAVRGSQMQNPPATSTGEW</sequence>
<dbReference type="InterPro" id="IPR000620">
    <property type="entry name" value="EamA_dom"/>
</dbReference>
<proteinExistence type="inferred from homology"/>
<feature type="domain" description="EamA" evidence="3">
    <location>
        <begin position="164"/>
        <end position="299"/>
    </location>
</feature>
<dbReference type="Pfam" id="PF00892">
    <property type="entry name" value="EamA"/>
    <property type="match status" value="2"/>
</dbReference>
<feature type="transmembrane region" description="Helical" evidence="2">
    <location>
        <begin position="104"/>
        <end position="126"/>
    </location>
</feature>
<keyword evidence="2" id="KW-0472">Membrane</keyword>
<dbReference type="PANTHER" id="PTHR22911">
    <property type="entry name" value="ACYL-MALONYL CONDENSING ENZYME-RELATED"/>
    <property type="match status" value="1"/>
</dbReference>
<dbReference type="OrthoDB" id="9790852at2"/>
<dbReference type="InterPro" id="IPR037185">
    <property type="entry name" value="EmrE-like"/>
</dbReference>
<dbReference type="AlphaFoldDB" id="U5D9C8"/>
<feature type="transmembrane region" description="Helical" evidence="2">
    <location>
        <begin position="256"/>
        <end position="276"/>
    </location>
</feature>
<dbReference type="eggNOG" id="COG0697">
    <property type="taxonomic scope" value="Bacteria"/>
</dbReference>
<dbReference type="Gene3D" id="1.10.3730.20">
    <property type="match status" value="1"/>
</dbReference>